<dbReference type="RefSeq" id="YP_009681598.1">
    <property type="nucleotide sequence ID" value="NC_044134.1"/>
</dbReference>
<evidence type="ECO:0000256" key="16">
    <source>
        <dbReference type="SAM" id="Phobius"/>
    </source>
</evidence>
<dbReference type="PANTHER" id="PTHR11435:SF1">
    <property type="entry name" value="NADH-UBIQUINONE OXIDOREDUCTASE CHAIN 6"/>
    <property type="match status" value="1"/>
</dbReference>
<evidence type="ECO:0000256" key="10">
    <source>
        <dbReference type="ARBA" id="ARBA00022989"/>
    </source>
</evidence>
<comment type="similarity">
    <text evidence="2">Belongs to the complex I subunit 6 family.</text>
</comment>
<comment type="subcellular location">
    <subcellularLocation>
        <location evidence="1">Mitochondrion membrane</location>
        <topology evidence="1">Multi-pass membrane protein</topology>
    </subcellularLocation>
</comment>
<dbReference type="InterPro" id="IPR050269">
    <property type="entry name" value="ComplexI_Subunit6"/>
</dbReference>
<keyword evidence="13 16" id="KW-0472">Membrane</keyword>
<evidence type="ECO:0000256" key="8">
    <source>
        <dbReference type="ARBA" id="ARBA00022967"/>
    </source>
</evidence>
<name>A0A516EZT5_9HEXA</name>
<evidence type="ECO:0000256" key="2">
    <source>
        <dbReference type="ARBA" id="ARBA00005698"/>
    </source>
</evidence>
<evidence type="ECO:0000256" key="1">
    <source>
        <dbReference type="ARBA" id="ARBA00004225"/>
    </source>
</evidence>
<dbReference type="AlphaFoldDB" id="A0A516EZT5"/>
<keyword evidence="9" id="KW-0249">Electron transport</keyword>
<evidence type="ECO:0000256" key="6">
    <source>
        <dbReference type="ARBA" id="ARBA00022660"/>
    </source>
</evidence>
<sequence>MYIYMVPMLLSMIFVNLNHPMLLMVNIIMQTIFICLLVWMINNTSWFSYILFLIFLGGLMVLFIYICSLASNENFKVKINLKFIIPTIILMTAISSQFTSSQEVSMVKNFYKMMSETTYPNSNWNILSLITLIVVVKITGNNMGPIRMTKN</sequence>
<keyword evidence="12 17" id="KW-0496">Mitochondrion</keyword>
<gene>
    <name evidence="17" type="primary">ND6</name>
</gene>
<evidence type="ECO:0000256" key="11">
    <source>
        <dbReference type="ARBA" id="ARBA00023027"/>
    </source>
</evidence>
<evidence type="ECO:0000256" key="15">
    <source>
        <dbReference type="ARBA" id="ARBA00049551"/>
    </source>
</evidence>
<evidence type="ECO:0000256" key="13">
    <source>
        <dbReference type="ARBA" id="ARBA00023136"/>
    </source>
</evidence>
<feature type="transmembrane region" description="Helical" evidence="16">
    <location>
        <begin position="21"/>
        <end position="41"/>
    </location>
</feature>
<accession>A0A516EZT5</accession>
<evidence type="ECO:0000256" key="4">
    <source>
        <dbReference type="ARBA" id="ARBA00021095"/>
    </source>
</evidence>
<proteinExistence type="inferred from homology"/>
<dbReference type="CTD" id="4541"/>
<dbReference type="GeneID" id="41043565"/>
<evidence type="ECO:0000256" key="14">
    <source>
        <dbReference type="ARBA" id="ARBA00031019"/>
    </source>
</evidence>
<evidence type="ECO:0000256" key="3">
    <source>
        <dbReference type="ARBA" id="ARBA00012944"/>
    </source>
</evidence>
<organism evidence="17">
    <name type="scientific">Dicyrtomina saundersi</name>
    <dbReference type="NCBI Taxonomy" id="438492"/>
    <lineage>
        <taxon>Eukaryota</taxon>
        <taxon>Metazoa</taxon>
        <taxon>Ecdysozoa</taxon>
        <taxon>Arthropoda</taxon>
        <taxon>Hexapoda</taxon>
        <taxon>Collembola</taxon>
        <taxon>Symphypleona</taxon>
        <taxon>Dicyrtomidae</taxon>
        <taxon>Dicyrtominae</taxon>
        <taxon>Dicyrtomina</taxon>
    </lineage>
</organism>
<keyword evidence="7 16" id="KW-0812">Transmembrane</keyword>
<comment type="catalytic activity">
    <reaction evidence="15">
        <text>a ubiquinone + NADH + 5 H(+)(in) = a ubiquinol + NAD(+) + 4 H(+)(out)</text>
        <dbReference type="Rhea" id="RHEA:29091"/>
        <dbReference type="Rhea" id="RHEA-COMP:9565"/>
        <dbReference type="Rhea" id="RHEA-COMP:9566"/>
        <dbReference type="ChEBI" id="CHEBI:15378"/>
        <dbReference type="ChEBI" id="CHEBI:16389"/>
        <dbReference type="ChEBI" id="CHEBI:17976"/>
        <dbReference type="ChEBI" id="CHEBI:57540"/>
        <dbReference type="ChEBI" id="CHEBI:57945"/>
        <dbReference type="EC" id="7.1.1.2"/>
    </reaction>
</comment>
<dbReference type="GO" id="GO:0031966">
    <property type="term" value="C:mitochondrial membrane"/>
    <property type="evidence" value="ECO:0007669"/>
    <property type="project" value="UniProtKB-SubCell"/>
</dbReference>
<evidence type="ECO:0000256" key="7">
    <source>
        <dbReference type="ARBA" id="ARBA00022692"/>
    </source>
</evidence>
<reference evidence="17" key="1">
    <citation type="submission" date="2017-12" db="EMBL/GenBank/DDBJ databases">
        <title>Mitogenomic data applied to Collembola phylogeny.</title>
        <authorList>
            <person name="Leo C."/>
            <person name="Frati F."/>
            <person name="Carapelli A."/>
        </authorList>
    </citation>
    <scope>NUCLEOTIDE SEQUENCE</scope>
</reference>
<dbReference type="PANTHER" id="PTHR11435">
    <property type="entry name" value="NADH UBIQUINONE OXIDOREDUCTASE SUBUNIT ND6"/>
    <property type="match status" value="1"/>
</dbReference>
<keyword evidence="6" id="KW-0679">Respiratory chain</keyword>
<dbReference type="EMBL" id="MG701393">
    <property type="protein sequence ID" value="QDO72019.1"/>
    <property type="molecule type" value="Genomic_DNA"/>
</dbReference>
<feature type="transmembrane region" description="Helical" evidence="16">
    <location>
        <begin position="47"/>
        <end position="67"/>
    </location>
</feature>
<evidence type="ECO:0000256" key="12">
    <source>
        <dbReference type="ARBA" id="ARBA00023128"/>
    </source>
</evidence>
<dbReference type="EC" id="7.1.1.2" evidence="3"/>
<geneLocation type="mitochondrion" evidence="17"/>
<keyword evidence="11" id="KW-0520">NAD</keyword>
<feature type="transmembrane region" description="Helical" evidence="16">
    <location>
        <begin position="122"/>
        <end position="140"/>
    </location>
</feature>
<keyword evidence="10 16" id="KW-1133">Transmembrane helix</keyword>
<evidence type="ECO:0000313" key="17">
    <source>
        <dbReference type="EMBL" id="QDO72019.1"/>
    </source>
</evidence>
<evidence type="ECO:0000256" key="9">
    <source>
        <dbReference type="ARBA" id="ARBA00022982"/>
    </source>
</evidence>
<feature type="transmembrane region" description="Helical" evidence="16">
    <location>
        <begin position="79"/>
        <end position="98"/>
    </location>
</feature>
<keyword evidence="5" id="KW-0813">Transport</keyword>
<dbReference type="GO" id="GO:0008137">
    <property type="term" value="F:NADH dehydrogenase (ubiquinone) activity"/>
    <property type="evidence" value="ECO:0007669"/>
    <property type="project" value="UniProtKB-EC"/>
</dbReference>
<protein>
    <recommendedName>
        <fullName evidence="4">NADH-ubiquinone oxidoreductase chain 6</fullName>
        <ecNumber evidence="3">7.1.1.2</ecNumber>
    </recommendedName>
    <alternativeName>
        <fullName evidence="14">NADH dehydrogenase subunit 6</fullName>
    </alternativeName>
</protein>
<evidence type="ECO:0000256" key="5">
    <source>
        <dbReference type="ARBA" id="ARBA00022448"/>
    </source>
</evidence>
<keyword evidence="8" id="KW-1278">Translocase</keyword>